<dbReference type="InterPro" id="IPR037239">
    <property type="entry name" value="OSBP_sf"/>
</dbReference>
<dbReference type="InterPro" id="IPR016696">
    <property type="entry name" value="TRAPP-I_su5"/>
</dbReference>
<comment type="similarity">
    <text evidence="1">Belongs to the TRAPP small subunits family. BET3 subfamily.</text>
</comment>
<dbReference type="Gene3D" id="3.30.70.3490">
    <property type="match status" value="1"/>
</dbReference>
<dbReference type="GO" id="GO:0048193">
    <property type="term" value="P:Golgi vesicle transport"/>
    <property type="evidence" value="ECO:0007669"/>
    <property type="project" value="InterPro"/>
</dbReference>
<dbReference type="PANTHER" id="PTHR10972">
    <property type="entry name" value="OXYSTEROL-BINDING PROTEIN-RELATED"/>
    <property type="match status" value="1"/>
</dbReference>
<dbReference type="InterPro" id="IPR018494">
    <property type="entry name" value="Oxysterol-bd_CS"/>
</dbReference>
<dbReference type="SUPFAM" id="SSF144000">
    <property type="entry name" value="Oxysterol-binding protein-like"/>
    <property type="match status" value="1"/>
</dbReference>
<dbReference type="AlphaFoldDB" id="A0A2H9TIG6"/>
<reference evidence="4 5" key="1">
    <citation type="submission" date="2016-10" db="EMBL/GenBank/DDBJ databases">
        <title>The genome of Paramicrosporidium saccamoebae is the missing link in understanding Cryptomycota and Microsporidia evolution.</title>
        <authorList>
            <person name="Quandt C.A."/>
            <person name="Beaudet D."/>
            <person name="Corsaro D."/>
            <person name="Michel R."/>
            <person name="Corradi N."/>
            <person name="James T."/>
        </authorList>
    </citation>
    <scope>NUCLEOTIDE SEQUENCE [LARGE SCALE GENOMIC DNA]</scope>
    <source>
        <strain evidence="4 5">KSL3</strain>
    </source>
</reference>
<dbReference type="GO" id="GO:0030008">
    <property type="term" value="C:TRAPP complex"/>
    <property type="evidence" value="ECO:0007669"/>
    <property type="project" value="InterPro"/>
</dbReference>
<dbReference type="OrthoDB" id="14833at2759"/>
<dbReference type="SUPFAM" id="SSF111126">
    <property type="entry name" value="Ligand-binding domain in the NO signalling and Golgi transport"/>
    <property type="match status" value="1"/>
</dbReference>
<dbReference type="STRING" id="1246581.A0A2H9TIG6"/>
<evidence type="ECO:0000256" key="2">
    <source>
        <dbReference type="ARBA" id="ARBA00008842"/>
    </source>
</evidence>
<dbReference type="GO" id="GO:0016020">
    <property type="term" value="C:membrane"/>
    <property type="evidence" value="ECO:0007669"/>
    <property type="project" value="TreeGrafter"/>
</dbReference>
<dbReference type="Proteomes" id="UP000240830">
    <property type="component" value="Unassembled WGS sequence"/>
</dbReference>
<keyword evidence="5" id="KW-1185">Reference proteome</keyword>
<proteinExistence type="inferred from homology"/>
<evidence type="ECO:0000256" key="1">
    <source>
        <dbReference type="ARBA" id="ARBA00006218"/>
    </source>
</evidence>
<dbReference type="Gene3D" id="3.30.1380.20">
    <property type="entry name" value="Trafficking protein particle complex subunit 3"/>
    <property type="match status" value="1"/>
</dbReference>
<comment type="similarity">
    <text evidence="2 3">Belongs to the OSBP family.</text>
</comment>
<dbReference type="GO" id="GO:0032934">
    <property type="term" value="F:sterol binding"/>
    <property type="evidence" value="ECO:0007669"/>
    <property type="project" value="TreeGrafter"/>
</dbReference>
<name>A0A2H9TIG6_9FUNG</name>
<evidence type="ECO:0000313" key="5">
    <source>
        <dbReference type="Proteomes" id="UP000240830"/>
    </source>
</evidence>
<dbReference type="InterPro" id="IPR007194">
    <property type="entry name" value="TRAPP_component"/>
</dbReference>
<dbReference type="Pfam" id="PF01237">
    <property type="entry name" value="Oxysterol_BP"/>
    <property type="match status" value="1"/>
</dbReference>
<dbReference type="CDD" id="cd14943">
    <property type="entry name" value="TRAPPC5_Trs31"/>
    <property type="match status" value="1"/>
</dbReference>
<dbReference type="EMBL" id="MTSL01000169">
    <property type="protein sequence ID" value="PJF17552.1"/>
    <property type="molecule type" value="Genomic_DNA"/>
</dbReference>
<organism evidence="4 5">
    <name type="scientific">Paramicrosporidium saccamoebae</name>
    <dbReference type="NCBI Taxonomy" id="1246581"/>
    <lineage>
        <taxon>Eukaryota</taxon>
        <taxon>Fungi</taxon>
        <taxon>Fungi incertae sedis</taxon>
        <taxon>Cryptomycota</taxon>
        <taxon>Cryptomycota incertae sedis</taxon>
        <taxon>Paramicrosporidium</taxon>
    </lineage>
</organism>
<gene>
    <name evidence="4" type="ORF">PSACC_02603</name>
</gene>
<accession>A0A2H9TIG6</accession>
<dbReference type="Pfam" id="PF04051">
    <property type="entry name" value="TRAPP"/>
    <property type="match status" value="1"/>
</dbReference>
<dbReference type="InterPro" id="IPR000648">
    <property type="entry name" value="Oxysterol-bd"/>
</dbReference>
<evidence type="ECO:0000256" key="3">
    <source>
        <dbReference type="RuleBase" id="RU003844"/>
    </source>
</evidence>
<evidence type="ECO:0000313" key="4">
    <source>
        <dbReference type="EMBL" id="PJF17552.1"/>
    </source>
</evidence>
<dbReference type="Gene3D" id="2.40.160.120">
    <property type="match status" value="1"/>
</dbReference>
<dbReference type="GO" id="GO:0005829">
    <property type="term" value="C:cytosol"/>
    <property type="evidence" value="ECO:0007669"/>
    <property type="project" value="TreeGrafter"/>
</dbReference>
<dbReference type="PROSITE" id="PS01013">
    <property type="entry name" value="OSBP"/>
    <property type="match status" value="1"/>
</dbReference>
<dbReference type="InterPro" id="IPR024096">
    <property type="entry name" value="NO_sig/Golgi_transp_ligand-bd"/>
</dbReference>
<evidence type="ECO:0008006" key="6">
    <source>
        <dbReference type="Google" id="ProtNLM"/>
    </source>
</evidence>
<comment type="caution">
    <text evidence="4">The sequence shown here is derived from an EMBL/GenBank/DDBJ whole genome shotgun (WGS) entry which is preliminary data.</text>
</comment>
<sequence>MSRRENRLLNALYYVHNTYYRSVFGKVADSLERSNDAADEYMIIDLKPVTAKYISVPKELSQFCCSAFVAGMIEAVLTAMDFPAKVSAHTQPQEGYPSRTVFLIKFSAELQSNSEANLHRSNDDGRLLTRRYKAATNIMTVESMTNRNDVSTAAAKLDTLAISSPLTEERAGRRAKEHHSWNAFPSDKGDGFAPDYIPNICSGASFNARENYRLYVSPTAPPQGVKKPYNPVLGEFFRCRWKCDDGSSSFYIAEQVSHHPPISAYFYANPENYIVGMGNFKPKGKFLGNSVMSQMQGTSHIYFTNRPGEEYVISNPNVYARGIMFGTMLMELGDVACITCEKNDLVAEIEFKVKGYFSGTYNSISGKIKRISTGEVLYDLSGKWTDTLYISSPQNASASTETLFHVPSCQIVPKLVAPIERQDPYESRRLWKKVSVALQAQDFDAASAEKTHVEDDQRAITKLREDGNLEWRPKFFRRGRDDFWYFVDRDALKQTPCELNSELNDFFLKHYGLGARFPDRPSK</sequence>
<dbReference type="PANTHER" id="PTHR10972:SF102">
    <property type="entry name" value="OXYSTEROL-BINDING PROTEIN"/>
    <property type="match status" value="1"/>
</dbReference>
<protein>
    <recommendedName>
        <fullName evidence="6">Oxysterol-binding protein</fullName>
    </recommendedName>
</protein>